<evidence type="ECO:0000313" key="8">
    <source>
        <dbReference type="Proteomes" id="UP000775547"/>
    </source>
</evidence>
<dbReference type="InterPro" id="IPR002921">
    <property type="entry name" value="Fungal_lipase-type"/>
</dbReference>
<evidence type="ECO:0000256" key="2">
    <source>
        <dbReference type="ARBA" id="ARBA00043996"/>
    </source>
</evidence>
<dbReference type="InterPro" id="IPR029058">
    <property type="entry name" value="AB_hydrolase_fold"/>
</dbReference>
<dbReference type="Gene3D" id="3.40.50.1820">
    <property type="entry name" value="alpha/beta hydrolase"/>
    <property type="match status" value="1"/>
</dbReference>
<comment type="catalytic activity">
    <reaction evidence="4">
        <text>a monoacylglycerol + H2O = glycerol + a fatty acid + H(+)</text>
        <dbReference type="Rhea" id="RHEA:15245"/>
        <dbReference type="ChEBI" id="CHEBI:15377"/>
        <dbReference type="ChEBI" id="CHEBI:15378"/>
        <dbReference type="ChEBI" id="CHEBI:17408"/>
        <dbReference type="ChEBI" id="CHEBI:17754"/>
        <dbReference type="ChEBI" id="CHEBI:28868"/>
    </reaction>
</comment>
<proteinExistence type="inferred from homology"/>
<dbReference type="OrthoDB" id="438440at2759"/>
<evidence type="ECO:0000259" key="6">
    <source>
        <dbReference type="Pfam" id="PF01764"/>
    </source>
</evidence>
<keyword evidence="5" id="KW-0732">Signal</keyword>
<evidence type="ECO:0000256" key="3">
    <source>
        <dbReference type="ARBA" id="ARBA00047591"/>
    </source>
</evidence>
<protein>
    <recommendedName>
        <fullName evidence="6">Fungal lipase-type domain-containing protein</fullName>
    </recommendedName>
</protein>
<feature type="signal peptide" evidence="5">
    <location>
        <begin position="1"/>
        <end position="21"/>
    </location>
</feature>
<accession>A0A9P7KF27</accession>
<evidence type="ECO:0000256" key="1">
    <source>
        <dbReference type="ARBA" id="ARBA00023157"/>
    </source>
</evidence>
<comment type="similarity">
    <text evidence="2">Belongs to the AB hydrolase superfamily. Lipase family. Class 3 subfamily.</text>
</comment>
<feature type="domain" description="Fungal lipase-type" evidence="6">
    <location>
        <begin position="76"/>
        <end position="176"/>
    </location>
</feature>
<dbReference type="EMBL" id="JABCKV010000039">
    <property type="protein sequence ID" value="KAG5645481.1"/>
    <property type="molecule type" value="Genomic_DNA"/>
</dbReference>
<keyword evidence="8" id="KW-1185">Reference proteome</keyword>
<reference evidence="7" key="2">
    <citation type="submission" date="2021-10" db="EMBL/GenBank/DDBJ databases">
        <title>Phylogenomics reveals ancestral predisposition of the termite-cultivated fungus Termitomyces towards a domesticated lifestyle.</title>
        <authorList>
            <person name="Auxier B."/>
            <person name="Grum-Grzhimaylo A."/>
            <person name="Cardenas M.E."/>
            <person name="Lodge J.D."/>
            <person name="Laessoe T."/>
            <person name="Pedersen O."/>
            <person name="Smith M.E."/>
            <person name="Kuyper T.W."/>
            <person name="Franco-Molano E.A."/>
            <person name="Baroni T.J."/>
            <person name="Aanen D.K."/>
        </authorList>
    </citation>
    <scope>NUCLEOTIDE SEQUENCE</scope>
    <source>
        <strain evidence="7">AP01</strain>
        <tissue evidence="7">Mycelium</tissue>
    </source>
</reference>
<dbReference type="Proteomes" id="UP000775547">
    <property type="component" value="Unassembled WGS sequence"/>
</dbReference>
<dbReference type="InterPro" id="IPR051218">
    <property type="entry name" value="Sec_MonoDiacylglyc_Lipase"/>
</dbReference>
<evidence type="ECO:0000256" key="4">
    <source>
        <dbReference type="ARBA" id="ARBA00048461"/>
    </source>
</evidence>
<sequence>MFASLPIILTLACLFLEGIRAGPLPPNLLQHRAAELSDNQLSSLVPFTQFAKAAYCAPNKIEGRSVLTDIQILRGPLDPELFPGAPEEVSVHTGFRDQHKIASETIFAEVQRLLAEKDSKKVITVGHSLGGALAMLSALSLQLRLPDDVLVSSTTFGAPRVGDADFANFFDSKVGLSSSRYNSSW</sequence>
<dbReference type="AlphaFoldDB" id="A0A9P7KF27"/>
<keyword evidence="1" id="KW-1015">Disulfide bond</keyword>
<feature type="chain" id="PRO_5040460585" description="Fungal lipase-type domain-containing protein" evidence="5">
    <location>
        <begin position="22"/>
        <end position="185"/>
    </location>
</feature>
<dbReference type="SUPFAM" id="SSF53474">
    <property type="entry name" value="alpha/beta-Hydrolases"/>
    <property type="match status" value="1"/>
</dbReference>
<comment type="caution">
    <text evidence="7">The sequence shown here is derived from an EMBL/GenBank/DDBJ whole genome shotgun (WGS) entry which is preliminary data.</text>
</comment>
<dbReference type="GO" id="GO:0006629">
    <property type="term" value="P:lipid metabolic process"/>
    <property type="evidence" value="ECO:0007669"/>
    <property type="project" value="InterPro"/>
</dbReference>
<dbReference type="CDD" id="cd00519">
    <property type="entry name" value="Lipase_3"/>
    <property type="match status" value="1"/>
</dbReference>
<dbReference type="PANTHER" id="PTHR45856">
    <property type="entry name" value="ALPHA/BETA-HYDROLASES SUPERFAMILY PROTEIN"/>
    <property type="match status" value="1"/>
</dbReference>
<comment type="catalytic activity">
    <reaction evidence="3">
        <text>a diacylglycerol + H2O = a monoacylglycerol + a fatty acid + H(+)</text>
        <dbReference type="Rhea" id="RHEA:32731"/>
        <dbReference type="ChEBI" id="CHEBI:15377"/>
        <dbReference type="ChEBI" id="CHEBI:15378"/>
        <dbReference type="ChEBI" id="CHEBI:17408"/>
        <dbReference type="ChEBI" id="CHEBI:18035"/>
        <dbReference type="ChEBI" id="CHEBI:28868"/>
    </reaction>
</comment>
<gene>
    <name evidence="7" type="ORF">DXG03_006026</name>
</gene>
<name>A0A9P7KF27_9AGAR</name>
<dbReference type="Pfam" id="PF01764">
    <property type="entry name" value="Lipase_3"/>
    <property type="match status" value="1"/>
</dbReference>
<organism evidence="7 8">
    <name type="scientific">Asterophora parasitica</name>
    <dbReference type="NCBI Taxonomy" id="117018"/>
    <lineage>
        <taxon>Eukaryota</taxon>
        <taxon>Fungi</taxon>
        <taxon>Dikarya</taxon>
        <taxon>Basidiomycota</taxon>
        <taxon>Agaricomycotina</taxon>
        <taxon>Agaricomycetes</taxon>
        <taxon>Agaricomycetidae</taxon>
        <taxon>Agaricales</taxon>
        <taxon>Tricholomatineae</taxon>
        <taxon>Lyophyllaceae</taxon>
        <taxon>Asterophora</taxon>
    </lineage>
</organism>
<reference evidence="7" key="1">
    <citation type="submission" date="2020-07" db="EMBL/GenBank/DDBJ databases">
        <authorList>
            <person name="Nieuwenhuis M."/>
            <person name="Van De Peppel L.J.J."/>
        </authorList>
    </citation>
    <scope>NUCLEOTIDE SEQUENCE</scope>
    <source>
        <strain evidence="7">AP01</strain>
        <tissue evidence="7">Mycelium</tissue>
    </source>
</reference>
<evidence type="ECO:0000256" key="5">
    <source>
        <dbReference type="SAM" id="SignalP"/>
    </source>
</evidence>
<dbReference type="PANTHER" id="PTHR45856:SF24">
    <property type="entry name" value="FUNGAL LIPASE-LIKE DOMAIN-CONTAINING PROTEIN"/>
    <property type="match status" value="1"/>
</dbReference>
<evidence type="ECO:0000313" key="7">
    <source>
        <dbReference type="EMBL" id="KAG5645481.1"/>
    </source>
</evidence>